<reference evidence="2 3" key="1">
    <citation type="journal article" date="2020" name="Nat. Commun.">
        <title>Donkey genomes provide new insights into domestication and selection for coat color.</title>
        <authorList>
            <person name="Wang"/>
            <person name="C."/>
            <person name="Li"/>
            <person name="H."/>
            <person name="Guo"/>
            <person name="Y."/>
            <person name="Huang"/>
            <person name="J."/>
            <person name="Sun"/>
            <person name="Y."/>
            <person name="Min"/>
            <person name="J."/>
            <person name="Wang"/>
            <person name="J."/>
            <person name="Fang"/>
            <person name="X."/>
            <person name="Zhao"/>
            <person name="Z."/>
            <person name="Wang"/>
            <person name="S."/>
            <person name="Zhang"/>
            <person name="Y."/>
            <person name="Liu"/>
            <person name="Q."/>
            <person name="Jiang"/>
            <person name="Q."/>
            <person name="Wang"/>
            <person name="X."/>
            <person name="Guo"/>
            <person name="Y."/>
            <person name="Yang"/>
            <person name="C."/>
            <person name="Wang"/>
            <person name="Y."/>
            <person name="Tian"/>
            <person name="F."/>
            <person name="Zhuang"/>
            <person name="G."/>
            <person name="Fan"/>
            <person name="Y."/>
            <person name="Gao"/>
            <person name="Q."/>
            <person name="Li"/>
            <person name="Y."/>
            <person name="Ju"/>
            <person name="Z."/>
            <person name="Li"/>
            <person name="J."/>
            <person name="Li"/>
            <person name="R."/>
            <person name="Hou"/>
            <person name="M."/>
            <person name="Yang"/>
            <person name="G."/>
            <person name="Liu"/>
            <person name="G."/>
            <person name="Liu"/>
            <person name="W."/>
            <person name="Guo"/>
            <person name="J."/>
            <person name="Pan"/>
            <person name="S."/>
            <person name="Fan"/>
            <person name="G."/>
            <person name="Zhang"/>
            <person name="W."/>
            <person name="Zhang"/>
            <person name="R."/>
            <person name="Yu"/>
            <person name="J."/>
            <person name="Zhang"/>
            <person name="X."/>
            <person name="Yin"/>
            <person name="Q."/>
            <person name="Ji"/>
            <person name="C."/>
            <person name="Jin"/>
            <person name="Y."/>
            <person name="Yue"/>
            <person name="G."/>
            <person name="Liu"/>
            <person name="M."/>
            <person name="Xu"/>
            <person name="J."/>
            <person name="Liu"/>
            <person name="S."/>
            <person name="Jordana"/>
            <person name="J."/>
            <person name="Noce"/>
            <person name="A."/>
            <person name="Amills"/>
            <person name="M."/>
            <person name="Wu"/>
            <person name="D.D."/>
            <person name="Li"/>
            <person name="S."/>
            <person name="Zhou"/>
            <person name="X. and Zhong"/>
            <person name="J."/>
        </authorList>
    </citation>
    <scope>NUCLEOTIDE SEQUENCE [LARGE SCALE GENOMIC DNA]</scope>
</reference>
<evidence type="ECO:0000313" key="3">
    <source>
        <dbReference type="Proteomes" id="UP000694387"/>
    </source>
</evidence>
<accession>A0A9L0JQV1</accession>
<keyword evidence="1" id="KW-0472">Membrane</keyword>
<dbReference type="AlphaFoldDB" id="A0A9L0JQV1"/>
<organism evidence="2 3">
    <name type="scientific">Equus asinus</name>
    <name type="common">Donkey</name>
    <name type="synonym">Equus africanus asinus</name>
    <dbReference type="NCBI Taxonomy" id="9793"/>
    <lineage>
        <taxon>Eukaryota</taxon>
        <taxon>Metazoa</taxon>
        <taxon>Chordata</taxon>
        <taxon>Craniata</taxon>
        <taxon>Vertebrata</taxon>
        <taxon>Euteleostomi</taxon>
        <taxon>Mammalia</taxon>
        <taxon>Eutheria</taxon>
        <taxon>Laurasiatheria</taxon>
        <taxon>Perissodactyla</taxon>
        <taxon>Equidae</taxon>
        <taxon>Equus</taxon>
    </lineage>
</organism>
<feature type="transmembrane region" description="Helical" evidence="1">
    <location>
        <begin position="83"/>
        <end position="101"/>
    </location>
</feature>
<keyword evidence="3" id="KW-1185">Reference proteome</keyword>
<feature type="transmembrane region" description="Helical" evidence="1">
    <location>
        <begin position="31"/>
        <end position="48"/>
    </location>
</feature>
<dbReference type="Proteomes" id="UP000694387">
    <property type="component" value="Chromosome 2"/>
</dbReference>
<reference evidence="2" key="3">
    <citation type="submission" date="2025-09" db="UniProtKB">
        <authorList>
            <consortium name="Ensembl"/>
        </authorList>
    </citation>
    <scope>IDENTIFICATION</scope>
</reference>
<name>A0A9L0JQV1_EQUAS</name>
<proteinExistence type="predicted"/>
<dbReference type="Ensembl" id="ENSEAST00005041660.1">
    <property type="protein sequence ID" value="ENSEASP00005052372.1"/>
    <property type="gene ID" value="ENSEASG00005025471.1"/>
</dbReference>
<protein>
    <submittedName>
        <fullName evidence="2">Uncharacterized protein</fullName>
    </submittedName>
</protein>
<reference evidence="2" key="2">
    <citation type="submission" date="2025-08" db="UniProtKB">
        <authorList>
            <consortium name="Ensembl"/>
        </authorList>
    </citation>
    <scope>IDENTIFICATION</scope>
</reference>
<dbReference type="GeneTree" id="ENSGT01150000289077"/>
<feature type="transmembrane region" description="Helical" evidence="1">
    <location>
        <begin position="6"/>
        <end position="24"/>
    </location>
</feature>
<keyword evidence="1" id="KW-1133">Transmembrane helix</keyword>
<evidence type="ECO:0000256" key="1">
    <source>
        <dbReference type="SAM" id="Phobius"/>
    </source>
</evidence>
<sequence>MNEIIWCLFVFLCLGYIDLFVLLISCFLDKYLVVGIAGSYGIFIFNFLRKLHAVFHSGCTGLLFHKQCMWVPFYPHPLPHLNLYIYIYMCIYIYIYIYIYISFFC</sequence>
<evidence type="ECO:0000313" key="2">
    <source>
        <dbReference type="Ensembl" id="ENSEASP00005052372.1"/>
    </source>
</evidence>
<keyword evidence="1" id="KW-0812">Transmembrane</keyword>